<organism evidence="1 2">
    <name type="scientific">Artomyces pyxidatus</name>
    <dbReference type="NCBI Taxonomy" id="48021"/>
    <lineage>
        <taxon>Eukaryota</taxon>
        <taxon>Fungi</taxon>
        <taxon>Dikarya</taxon>
        <taxon>Basidiomycota</taxon>
        <taxon>Agaricomycotina</taxon>
        <taxon>Agaricomycetes</taxon>
        <taxon>Russulales</taxon>
        <taxon>Auriscalpiaceae</taxon>
        <taxon>Artomyces</taxon>
    </lineage>
</organism>
<protein>
    <submittedName>
        <fullName evidence="1">Uncharacterized protein</fullName>
    </submittedName>
</protein>
<evidence type="ECO:0000313" key="1">
    <source>
        <dbReference type="EMBL" id="KAI0057626.1"/>
    </source>
</evidence>
<keyword evidence="2" id="KW-1185">Reference proteome</keyword>
<dbReference type="EMBL" id="MU277244">
    <property type="protein sequence ID" value="KAI0057626.1"/>
    <property type="molecule type" value="Genomic_DNA"/>
</dbReference>
<accession>A0ACB8SP05</accession>
<name>A0ACB8SP05_9AGAM</name>
<sequence length="245" mass="25640">MSGYSSIFASGLLATPHRHPGSTPSRSSSPDMMALDTTPTNSKSPYLLPTPGDDDVDYFSSPRSRASSTTSTASSVQAGAPPRLRRRRSSLTVATTAMGAIKSPLRSASVALQRSGLMTPGGRARSGSVDVVMGMEDFGSTPNPITGRMRSGSLGGALRTRRTIRKPATAPPTMPLPPPPSSAPSHEVSFRRPLMHRSHTSDNYASFAAALGSGANTYLTPDFANKLLAAMNTPPLAEGELAKEN</sequence>
<comment type="caution">
    <text evidence="1">The sequence shown here is derived from an EMBL/GenBank/DDBJ whole genome shotgun (WGS) entry which is preliminary data.</text>
</comment>
<evidence type="ECO:0000313" key="2">
    <source>
        <dbReference type="Proteomes" id="UP000814140"/>
    </source>
</evidence>
<gene>
    <name evidence="1" type="ORF">BV25DRAFT_1830872</name>
</gene>
<reference evidence="1" key="1">
    <citation type="submission" date="2021-03" db="EMBL/GenBank/DDBJ databases">
        <authorList>
            <consortium name="DOE Joint Genome Institute"/>
            <person name="Ahrendt S."/>
            <person name="Looney B.P."/>
            <person name="Miyauchi S."/>
            <person name="Morin E."/>
            <person name="Drula E."/>
            <person name="Courty P.E."/>
            <person name="Chicoki N."/>
            <person name="Fauchery L."/>
            <person name="Kohler A."/>
            <person name="Kuo A."/>
            <person name="Labutti K."/>
            <person name="Pangilinan J."/>
            <person name="Lipzen A."/>
            <person name="Riley R."/>
            <person name="Andreopoulos W."/>
            <person name="He G."/>
            <person name="Johnson J."/>
            <person name="Barry K.W."/>
            <person name="Grigoriev I.V."/>
            <person name="Nagy L."/>
            <person name="Hibbett D."/>
            <person name="Henrissat B."/>
            <person name="Matheny P.B."/>
            <person name="Labbe J."/>
            <person name="Martin F."/>
        </authorList>
    </citation>
    <scope>NUCLEOTIDE SEQUENCE</scope>
    <source>
        <strain evidence="1">HHB10654</strain>
    </source>
</reference>
<dbReference type="Proteomes" id="UP000814140">
    <property type="component" value="Unassembled WGS sequence"/>
</dbReference>
<proteinExistence type="predicted"/>
<reference evidence="1" key="2">
    <citation type="journal article" date="2022" name="New Phytol.">
        <title>Evolutionary transition to the ectomycorrhizal habit in the genomes of a hyperdiverse lineage of mushroom-forming fungi.</title>
        <authorList>
            <person name="Looney B."/>
            <person name="Miyauchi S."/>
            <person name="Morin E."/>
            <person name="Drula E."/>
            <person name="Courty P.E."/>
            <person name="Kohler A."/>
            <person name="Kuo A."/>
            <person name="LaButti K."/>
            <person name="Pangilinan J."/>
            <person name="Lipzen A."/>
            <person name="Riley R."/>
            <person name="Andreopoulos W."/>
            <person name="He G."/>
            <person name="Johnson J."/>
            <person name="Nolan M."/>
            <person name="Tritt A."/>
            <person name="Barry K.W."/>
            <person name="Grigoriev I.V."/>
            <person name="Nagy L.G."/>
            <person name="Hibbett D."/>
            <person name="Henrissat B."/>
            <person name="Matheny P.B."/>
            <person name="Labbe J."/>
            <person name="Martin F.M."/>
        </authorList>
    </citation>
    <scope>NUCLEOTIDE SEQUENCE</scope>
    <source>
        <strain evidence="1">HHB10654</strain>
    </source>
</reference>